<gene>
    <name evidence="2" type="ORF">AAFH49_01200</name>
</gene>
<dbReference type="InterPro" id="IPR007569">
    <property type="entry name" value="DUF559"/>
</dbReference>
<dbReference type="Gene3D" id="3.40.960.10">
    <property type="entry name" value="VSR Endonuclease"/>
    <property type="match status" value="1"/>
</dbReference>
<dbReference type="InterPro" id="IPR011335">
    <property type="entry name" value="Restrct_endonuc-II-like"/>
</dbReference>
<organism evidence="2 3">
    <name type="scientific">Hymenobacter segetis</name>
    <dbReference type="NCBI Taxonomy" id="2025509"/>
    <lineage>
        <taxon>Bacteria</taxon>
        <taxon>Pseudomonadati</taxon>
        <taxon>Bacteroidota</taxon>
        <taxon>Cytophagia</taxon>
        <taxon>Cytophagales</taxon>
        <taxon>Hymenobacteraceae</taxon>
        <taxon>Hymenobacter</taxon>
    </lineage>
</organism>
<dbReference type="RefSeq" id="WP_342295369.1">
    <property type="nucleotide sequence ID" value="NZ_JBCEVZ010000002.1"/>
</dbReference>
<dbReference type="SUPFAM" id="SSF52980">
    <property type="entry name" value="Restriction endonuclease-like"/>
    <property type="match status" value="1"/>
</dbReference>
<dbReference type="EMBL" id="JBCEVZ010000002">
    <property type="protein sequence ID" value="MEL5992804.1"/>
    <property type="molecule type" value="Genomic_DNA"/>
</dbReference>
<evidence type="ECO:0000313" key="3">
    <source>
        <dbReference type="Proteomes" id="UP001479606"/>
    </source>
</evidence>
<protein>
    <submittedName>
        <fullName evidence="2">Endonuclease domain-containing protein</fullName>
    </submittedName>
</protein>
<dbReference type="Proteomes" id="UP001479606">
    <property type="component" value="Unassembled WGS sequence"/>
</dbReference>
<dbReference type="PANTHER" id="PTHR38590:SF1">
    <property type="entry name" value="BLL0828 PROTEIN"/>
    <property type="match status" value="1"/>
</dbReference>
<evidence type="ECO:0000259" key="1">
    <source>
        <dbReference type="Pfam" id="PF04480"/>
    </source>
</evidence>
<dbReference type="PANTHER" id="PTHR38590">
    <property type="entry name" value="BLL0828 PROTEIN"/>
    <property type="match status" value="1"/>
</dbReference>
<name>A0ABU9LPT5_9BACT</name>
<dbReference type="InterPro" id="IPR047216">
    <property type="entry name" value="Endonuclease_DUF559_bact"/>
</dbReference>
<evidence type="ECO:0000313" key="2">
    <source>
        <dbReference type="EMBL" id="MEL5992804.1"/>
    </source>
</evidence>
<sequence>MDTYHNLPQKKEDRSTLRNALTPAEATLWKSLKGGQLAGRKFRRQHSVGAYILDFYCPEERIAVELDGAGHYTATGNLHDAARTDYLNTLGIQVIRFENKLIWSDLTSVLHTIESKFHLV</sequence>
<keyword evidence="2" id="KW-0540">Nuclease</keyword>
<feature type="domain" description="DUF559" evidence="1">
    <location>
        <begin position="12"/>
        <end position="115"/>
    </location>
</feature>
<dbReference type="Pfam" id="PF04480">
    <property type="entry name" value="DUF559"/>
    <property type="match status" value="1"/>
</dbReference>
<keyword evidence="2" id="KW-0378">Hydrolase</keyword>
<keyword evidence="2" id="KW-0255">Endonuclease</keyword>
<accession>A0ABU9LPT5</accession>
<dbReference type="CDD" id="cd01038">
    <property type="entry name" value="Endonuclease_DUF559"/>
    <property type="match status" value="1"/>
</dbReference>
<keyword evidence="3" id="KW-1185">Reference proteome</keyword>
<comment type="caution">
    <text evidence="2">The sequence shown here is derived from an EMBL/GenBank/DDBJ whole genome shotgun (WGS) entry which is preliminary data.</text>
</comment>
<reference evidence="2 3" key="1">
    <citation type="journal article" date="2018" name="Arch. Microbiol.">
        <title>Hymenobacter segetis sp. nov., isolated from soil.</title>
        <authorList>
            <person name="Ten L.N."/>
            <person name="Lim S.J."/>
            <person name="Kim B.O."/>
            <person name="Kang I.K."/>
            <person name="Jung H.Y."/>
        </authorList>
    </citation>
    <scope>NUCLEOTIDE SEQUENCE [LARGE SCALE GENOMIC DNA]</scope>
    <source>
        <strain evidence="2 3">S7-3-11</strain>
    </source>
</reference>
<proteinExistence type="predicted"/>
<dbReference type="GO" id="GO:0004519">
    <property type="term" value="F:endonuclease activity"/>
    <property type="evidence" value="ECO:0007669"/>
    <property type="project" value="UniProtKB-KW"/>
</dbReference>